<dbReference type="Pfam" id="PF07331">
    <property type="entry name" value="TctB"/>
    <property type="match status" value="1"/>
</dbReference>
<keyword evidence="1" id="KW-1133">Transmembrane helix</keyword>
<feature type="transmembrane region" description="Helical" evidence="1">
    <location>
        <begin position="20"/>
        <end position="40"/>
    </location>
</feature>
<protein>
    <submittedName>
        <fullName evidence="3">Tripartite tricarboxylate transporter TctB family protein</fullName>
    </submittedName>
</protein>
<name>A0A1I2XQP0_9GAMM</name>
<reference evidence="3 4" key="1">
    <citation type="submission" date="2016-10" db="EMBL/GenBank/DDBJ databases">
        <authorList>
            <person name="de Groot N.N."/>
        </authorList>
    </citation>
    <scope>NUCLEOTIDE SEQUENCE [LARGE SCALE GENOMIC DNA]</scope>
    <source>
        <strain evidence="3 4">CGMCC 1.6848</strain>
    </source>
</reference>
<feature type="transmembrane region" description="Helical" evidence="1">
    <location>
        <begin position="92"/>
        <end position="112"/>
    </location>
</feature>
<dbReference type="EMBL" id="FOPY01000001">
    <property type="protein sequence ID" value="SFH15803.1"/>
    <property type="molecule type" value="Genomic_DNA"/>
</dbReference>
<organism evidence="3 4">
    <name type="scientific">Modicisalibacter xianhensis</name>
    <dbReference type="NCBI Taxonomy" id="442341"/>
    <lineage>
        <taxon>Bacteria</taxon>
        <taxon>Pseudomonadati</taxon>
        <taxon>Pseudomonadota</taxon>
        <taxon>Gammaproteobacteria</taxon>
        <taxon>Oceanospirillales</taxon>
        <taxon>Halomonadaceae</taxon>
        <taxon>Modicisalibacter</taxon>
    </lineage>
</organism>
<evidence type="ECO:0000313" key="3">
    <source>
        <dbReference type="EMBL" id="SFH15803.1"/>
    </source>
</evidence>
<keyword evidence="1" id="KW-0812">Transmembrane</keyword>
<dbReference type="InterPro" id="IPR009936">
    <property type="entry name" value="DUF1468"/>
</dbReference>
<dbReference type="AlphaFoldDB" id="A0A1I2XQP0"/>
<dbReference type="Proteomes" id="UP000199040">
    <property type="component" value="Unassembled WGS sequence"/>
</dbReference>
<feature type="transmembrane region" description="Helical" evidence="1">
    <location>
        <begin position="119"/>
        <end position="138"/>
    </location>
</feature>
<proteinExistence type="predicted"/>
<evidence type="ECO:0000256" key="1">
    <source>
        <dbReference type="SAM" id="Phobius"/>
    </source>
</evidence>
<gene>
    <name evidence="3" type="ORF">SAMN04487959_1013</name>
</gene>
<evidence type="ECO:0000259" key="2">
    <source>
        <dbReference type="Pfam" id="PF07331"/>
    </source>
</evidence>
<dbReference type="RefSeq" id="WP_092842599.1">
    <property type="nucleotide sequence ID" value="NZ_FOPY01000001.1"/>
</dbReference>
<feature type="transmembrane region" description="Helical" evidence="1">
    <location>
        <begin position="68"/>
        <end position="86"/>
    </location>
</feature>
<dbReference type="STRING" id="442341.SAMN04487959_1013"/>
<sequence>MENQFLSLFEVSIAFEESHLFFPRIVSWVLVGLLAIILLSKSKKVAPALRRAGQAVMHGSDGFDRKRFFGTILLIVIYFYMMAVVGDVFPNTGYGFLFVSIPFIFLLALLYVDEKTKKNVLVIALTSVVAPALAWYVLSELFRITLP</sequence>
<feature type="domain" description="DUF1468" evidence="2">
    <location>
        <begin position="21"/>
        <end position="147"/>
    </location>
</feature>
<accession>A0A1I2XQP0</accession>
<evidence type="ECO:0000313" key="4">
    <source>
        <dbReference type="Proteomes" id="UP000199040"/>
    </source>
</evidence>
<keyword evidence="4" id="KW-1185">Reference proteome</keyword>
<keyword evidence="1" id="KW-0472">Membrane</keyword>